<reference evidence="2" key="1">
    <citation type="submission" date="2023-05" db="EMBL/GenBank/DDBJ databases">
        <authorList>
            <person name="Stuckert A."/>
        </authorList>
    </citation>
    <scope>NUCLEOTIDE SEQUENCE</scope>
</reference>
<evidence type="ECO:0000313" key="2">
    <source>
        <dbReference type="EMBL" id="CAI9533037.1"/>
    </source>
</evidence>
<proteinExistence type="predicted"/>
<sequence>MQSGKYRSPGNRQTQTCPSDGQTVQWRRALHHGIRRFALHLVHLVAEWLLFPVASTLL</sequence>
<dbReference type="Proteomes" id="UP001162483">
    <property type="component" value="Unassembled WGS sequence"/>
</dbReference>
<dbReference type="EMBL" id="CATNWA010000101">
    <property type="protein sequence ID" value="CAI9533037.1"/>
    <property type="molecule type" value="Genomic_DNA"/>
</dbReference>
<organism evidence="2 3">
    <name type="scientific">Staurois parvus</name>
    <dbReference type="NCBI Taxonomy" id="386267"/>
    <lineage>
        <taxon>Eukaryota</taxon>
        <taxon>Metazoa</taxon>
        <taxon>Chordata</taxon>
        <taxon>Craniata</taxon>
        <taxon>Vertebrata</taxon>
        <taxon>Euteleostomi</taxon>
        <taxon>Amphibia</taxon>
        <taxon>Batrachia</taxon>
        <taxon>Anura</taxon>
        <taxon>Neobatrachia</taxon>
        <taxon>Ranoidea</taxon>
        <taxon>Ranidae</taxon>
        <taxon>Staurois</taxon>
    </lineage>
</organism>
<evidence type="ECO:0000313" key="3">
    <source>
        <dbReference type="Proteomes" id="UP001162483"/>
    </source>
</evidence>
<comment type="caution">
    <text evidence="2">The sequence shown here is derived from an EMBL/GenBank/DDBJ whole genome shotgun (WGS) entry which is preliminary data.</text>
</comment>
<evidence type="ECO:0000256" key="1">
    <source>
        <dbReference type="SAM" id="MobiDB-lite"/>
    </source>
</evidence>
<feature type="region of interest" description="Disordered" evidence="1">
    <location>
        <begin position="1"/>
        <end position="22"/>
    </location>
</feature>
<protein>
    <submittedName>
        <fullName evidence="2">Uncharacterized protein</fullName>
    </submittedName>
</protein>
<name>A0ABN9AEI2_9NEOB</name>
<keyword evidence="3" id="KW-1185">Reference proteome</keyword>
<gene>
    <name evidence="2" type="ORF">SPARVUS_LOCUS316297</name>
</gene>
<accession>A0ABN9AEI2</accession>